<evidence type="ECO:0000259" key="8">
    <source>
        <dbReference type="PROSITE" id="PS50113"/>
    </source>
</evidence>
<dbReference type="Gene3D" id="1.10.10.60">
    <property type="entry name" value="Homeodomain-like"/>
    <property type="match status" value="1"/>
</dbReference>
<dbReference type="Pfam" id="PF00989">
    <property type="entry name" value="PAS"/>
    <property type="match status" value="2"/>
</dbReference>
<dbReference type="SUPFAM" id="SSF55785">
    <property type="entry name" value="PYP-like sensor domain (PAS domain)"/>
    <property type="match status" value="2"/>
</dbReference>
<feature type="domain" description="PAC" evidence="8">
    <location>
        <begin position="180"/>
        <end position="231"/>
    </location>
</feature>
<dbReference type="InterPro" id="IPR025662">
    <property type="entry name" value="Sigma_54_int_dom_ATP-bd_1"/>
</dbReference>
<dbReference type="PANTHER" id="PTHR32071:SF121">
    <property type="entry name" value="SIGMA L-DEPENDENT TRANSCRIPTIONAL REGULATOR YQIR-RELATED"/>
    <property type="match status" value="1"/>
</dbReference>
<dbReference type="InterPro" id="IPR027417">
    <property type="entry name" value="P-loop_NTPase"/>
</dbReference>
<feature type="domain" description="Sigma-54 factor interaction" evidence="6">
    <location>
        <begin position="370"/>
        <end position="600"/>
    </location>
</feature>
<evidence type="ECO:0000256" key="4">
    <source>
        <dbReference type="ARBA" id="ARBA00023125"/>
    </source>
</evidence>
<dbReference type="InterPro" id="IPR025943">
    <property type="entry name" value="Sigma_54_int_dom_ATP-bd_2"/>
</dbReference>
<dbReference type="InterPro" id="IPR002197">
    <property type="entry name" value="HTH_Fis"/>
</dbReference>
<dbReference type="InterPro" id="IPR036291">
    <property type="entry name" value="NAD(P)-bd_dom_sf"/>
</dbReference>
<keyword evidence="1" id="KW-0547">Nucleotide-binding</keyword>
<dbReference type="InterPro" id="IPR035965">
    <property type="entry name" value="PAS-like_dom_sf"/>
</dbReference>
<dbReference type="PROSITE" id="PS00675">
    <property type="entry name" value="SIGMA54_INTERACT_1"/>
    <property type="match status" value="1"/>
</dbReference>
<comment type="caution">
    <text evidence="9">The sequence shown here is derived from an EMBL/GenBank/DDBJ whole genome shotgun (WGS) entry which is preliminary data.</text>
</comment>
<dbReference type="PROSITE" id="PS50112">
    <property type="entry name" value="PAS"/>
    <property type="match status" value="2"/>
</dbReference>
<reference evidence="9 10" key="1">
    <citation type="submission" date="2021-03" db="EMBL/GenBank/DDBJ databases">
        <title>Genomic Encyclopedia of Type Strains, Phase IV (KMG-IV): sequencing the most valuable type-strain genomes for metagenomic binning, comparative biology and taxonomic classification.</title>
        <authorList>
            <person name="Goeker M."/>
        </authorList>
    </citation>
    <scope>NUCLEOTIDE SEQUENCE [LARGE SCALE GENOMIC DNA]</scope>
    <source>
        <strain evidence="9 10">DSM 27138</strain>
    </source>
</reference>
<dbReference type="InterPro" id="IPR025944">
    <property type="entry name" value="Sigma_54_int_dom_CS"/>
</dbReference>
<accession>A0ABS4JMD8</accession>
<dbReference type="PROSITE" id="PS00688">
    <property type="entry name" value="SIGMA54_INTERACT_3"/>
    <property type="match status" value="1"/>
</dbReference>
<keyword evidence="3" id="KW-0805">Transcription regulation</keyword>
<dbReference type="Gene3D" id="3.40.50.300">
    <property type="entry name" value="P-loop containing nucleotide triphosphate hydrolases"/>
    <property type="match status" value="1"/>
</dbReference>
<dbReference type="InterPro" id="IPR003593">
    <property type="entry name" value="AAA+_ATPase"/>
</dbReference>
<dbReference type="SUPFAM" id="SSF51735">
    <property type="entry name" value="NAD(P)-binding Rossmann-fold domains"/>
    <property type="match status" value="1"/>
</dbReference>
<dbReference type="PROSITE" id="PS50113">
    <property type="entry name" value="PAC"/>
    <property type="match status" value="1"/>
</dbReference>
<dbReference type="RefSeq" id="WP_209464867.1">
    <property type="nucleotide sequence ID" value="NZ_JAGGLG010000001.1"/>
</dbReference>
<dbReference type="PROSITE" id="PS50045">
    <property type="entry name" value="SIGMA54_INTERACT_4"/>
    <property type="match status" value="1"/>
</dbReference>
<evidence type="ECO:0000256" key="1">
    <source>
        <dbReference type="ARBA" id="ARBA00022741"/>
    </source>
</evidence>
<dbReference type="PANTHER" id="PTHR32071">
    <property type="entry name" value="TRANSCRIPTIONAL REGULATORY PROTEIN"/>
    <property type="match status" value="1"/>
</dbReference>
<dbReference type="CDD" id="cd00009">
    <property type="entry name" value="AAA"/>
    <property type="match status" value="1"/>
</dbReference>
<keyword evidence="4" id="KW-0238">DNA-binding</keyword>
<dbReference type="PROSITE" id="PS00676">
    <property type="entry name" value="SIGMA54_INTERACT_2"/>
    <property type="match status" value="1"/>
</dbReference>
<keyword evidence="2" id="KW-0067">ATP-binding</keyword>
<name>A0ABS4JMD8_9FIRM</name>
<dbReference type="Pfam" id="PF01408">
    <property type="entry name" value="GFO_IDH_MocA"/>
    <property type="match status" value="1"/>
</dbReference>
<sequence>MLNVVIIGAGKGGSSLLNALLKMSRRVRVLGVADRNPDAPGLALAASLGIPTTCDYTGLVCLPEVDIIVDATGQHGLDEELKRLKWPRAVVIEGLAMNLILSFVEESHRLLRALEEKELERDVMLDSTHDAIVAVNAEGVVTLCNRSAEQLLGVSREQVLGRRAEDVIPNTRLHVVLATGRAELNQQQEVGKTTIVTNRVPVRNKEGHVVGAVAVFRDISEVKALAEEISGLREMKVLLEAIFNSTQDAISVVDEKGIGWMVNPAYSALTGLRPEEVIGKPATVDIDPSQESMHLQVLRTRRPVRNVPLRVGPRKREVVVNVAPILVDGVLKGSVGVIRDVSEIARLSAELEQHRKLIRRLTSTYTFDEIIADSPVMQQAVEQARRAAETPATVLLRGESGTGKELFAHAIHNASSRRRGRFIRVNCAAIAESLLESELFGYAEGAFTGAKKGGKRGLFEEADGGTLFLDEIGELPMGLQAKLLRVLQEKEIVRVGEATPVKVDVRVIAATNAHLEEMIARGTFREDLYYRLNVVPIVIPPLRHRQEDIPRLVDHLIQKLNEEYGRNVREIAPDALEVLRQYHWPGNVRELENIIGRAMIAMAMTDTTIERRFLPPLGGPAATQTVRAPAGGGSGPVEPLHAVVAEAEKAALMRALAETNGNKTEAARRLQIAPRTLYYKLERYGLM</sequence>
<dbReference type="SUPFAM" id="SSF46689">
    <property type="entry name" value="Homeodomain-like"/>
    <property type="match status" value="1"/>
</dbReference>
<keyword evidence="5" id="KW-0804">Transcription</keyword>
<dbReference type="Proteomes" id="UP001519289">
    <property type="component" value="Unassembled WGS sequence"/>
</dbReference>
<dbReference type="InterPro" id="IPR000014">
    <property type="entry name" value="PAS"/>
</dbReference>
<dbReference type="Gene3D" id="3.40.50.720">
    <property type="entry name" value="NAD(P)-binding Rossmann-like Domain"/>
    <property type="match status" value="1"/>
</dbReference>
<protein>
    <submittedName>
        <fullName evidence="9">PAS domain S-box-containing protein</fullName>
    </submittedName>
</protein>
<dbReference type="NCBIfam" id="TIGR00229">
    <property type="entry name" value="sensory_box"/>
    <property type="match status" value="2"/>
</dbReference>
<gene>
    <name evidence="9" type="ORF">J2Z79_000077</name>
</gene>
<dbReference type="InterPro" id="IPR013767">
    <property type="entry name" value="PAS_fold"/>
</dbReference>
<organism evidence="9 10">
    <name type="scientific">Symbiobacterium terraclitae</name>
    <dbReference type="NCBI Taxonomy" id="557451"/>
    <lineage>
        <taxon>Bacteria</taxon>
        <taxon>Bacillati</taxon>
        <taxon>Bacillota</taxon>
        <taxon>Clostridia</taxon>
        <taxon>Eubacteriales</taxon>
        <taxon>Symbiobacteriaceae</taxon>
        <taxon>Symbiobacterium</taxon>
    </lineage>
</organism>
<evidence type="ECO:0000256" key="5">
    <source>
        <dbReference type="ARBA" id="ARBA00023163"/>
    </source>
</evidence>
<evidence type="ECO:0000259" key="6">
    <source>
        <dbReference type="PROSITE" id="PS50045"/>
    </source>
</evidence>
<evidence type="ECO:0000259" key="7">
    <source>
        <dbReference type="PROSITE" id="PS50112"/>
    </source>
</evidence>
<dbReference type="InterPro" id="IPR000683">
    <property type="entry name" value="Gfo/Idh/MocA-like_OxRdtase_N"/>
</dbReference>
<dbReference type="Gene3D" id="1.10.8.60">
    <property type="match status" value="1"/>
</dbReference>
<evidence type="ECO:0000313" key="10">
    <source>
        <dbReference type="Proteomes" id="UP001519289"/>
    </source>
</evidence>
<dbReference type="Gene3D" id="3.30.450.20">
    <property type="entry name" value="PAS domain"/>
    <property type="match status" value="2"/>
</dbReference>
<proteinExistence type="predicted"/>
<dbReference type="PRINTS" id="PR01590">
    <property type="entry name" value="HTHFIS"/>
</dbReference>
<evidence type="ECO:0000313" key="9">
    <source>
        <dbReference type="EMBL" id="MBP2016704.1"/>
    </source>
</evidence>
<keyword evidence="10" id="KW-1185">Reference proteome</keyword>
<dbReference type="SUPFAM" id="SSF52540">
    <property type="entry name" value="P-loop containing nucleoside triphosphate hydrolases"/>
    <property type="match status" value="1"/>
</dbReference>
<dbReference type="CDD" id="cd00130">
    <property type="entry name" value="PAS"/>
    <property type="match status" value="2"/>
</dbReference>
<feature type="domain" description="PAS" evidence="7">
    <location>
        <begin position="235"/>
        <end position="286"/>
    </location>
</feature>
<dbReference type="Pfam" id="PF00158">
    <property type="entry name" value="Sigma54_activat"/>
    <property type="match status" value="1"/>
</dbReference>
<dbReference type="InterPro" id="IPR000700">
    <property type="entry name" value="PAS-assoc_C"/>
</dbReference>
<evidence type="ECO:0000256" key="3">
    <source>
        <dbReference type="ARBA" id="ARBA00023015"/>
    </source>
</evidence>
<feature type="domain" description="PAS" evidence="7">
    <location>
        <begin position="117"/>
        <end position="162"/>
    </location>
</feature>
<dbReference type="EMBL" id="JAGGLG010000001">
    <property type="protein sequence ID" value="MBP2016704.1"/>
    <property type="molecule type" value="Genomic_DNA"/>
</dbReference>
<dbReference type="Pfam" id="PF25601">
    <property type="entry name" value="AAA_lid_14"/>
    <property type="match status" value="1"/>
</dbReference>
<dbReference type="SMART" id="SM00382">
    <property type="entry name" value="AAA"/>
    <property type="match status" value="1"/>
</dbReference>
<evidence type="ECO:0000256" key="2">
    <source>
        <dbReference type="ARBA" id="ARBA00022840"/>
    </source>
</evidence>
<dbReference type="Pfam" id="PF02954">
    <property type="entry name" value="HTH_8"/>
    <property type="match status" value="1"/>
</dbReference>
<dbReference type="InterPro" id="IPR058031">
    <property type="entry name" value="AAA_lid_NorR"/>
</dbReference>
<dbReference type="InterPro" id="IPR002078">
    <property type="entry name" value="Sigma_54_int"/>
</dbReference>
<dbReference type="SMART" id="SM00091">
    <property type="entry name" value="PAS"/>
    <property type="match status" value="2"/>
</dbReference>
<dbReference type="InterPro" id="IPR009057">
    <property type="entry name" value="Homeodomain-like_sf"/>
</dbReference>